<dbReference type="PANTHER" id="PTHR15562:SF0">
    <property type="entry name" value="TP53-TARGET GENE 5 PROTEIN"/>
    <property type="match status" value="1"/>
</dbReference>
<dbReference type="GeneTree" id="ENSGT00390000017387"/>
<sequence>MRVRSLSLSLSLSVPQTQDEKLQDKIRQPINKIIKRNRLKMVLRNLSLLKILKSSNHRILELHNLAKRCWNSLLSVPKILHIASRDNKVSNTEKQNTEELQAATCLDKNLESKQFESSAESQETKPPEWESEVAPETKSTEEGSPAAVTWKEGQAEPEAPRTSRGHGPNPGAWGTQLPAGGPQANLIKTYHGTPWEETRQLGAADQGDWFEGLPTRIRLPGPRVMCRASTLRWVKRCCTRFCSASLEHPRGHPRKVGVPLPARAPERGVRGWRSRPPSAAREGGAGQVSRLQIKSPTGHCTTLL</sequence>
<reference evidence="2" key="2">
    <citation type="submission" date="2025-08" db="UniProtKB">
        <authorList>
            <consortium name="Ensembl"/>
        </authorList>
    </citation>
    <scope>IDENTIFICATION</scope>
    <source>
        <strain evidence="2">Thorbecke</strain>
    </source>
</reference>
<feature type="region of interest" description="Disordered" evidence="1">
    <location>
        <begin position="251"/>
        <end position="290"/>
    </location>
</feature>
<dbReference type="Bgee" id="ENSOCUG00000009104">
    <property type="expression patterns" value="Expressed in testis and 15 other cell types or tissues"/>
</dbReference>
<dbReference type="Proteomes" id="UP000001811">
    <property type="component" value="Unplaced"/>
</dbReference>
<accession>A0A5F9CRB9</accession>
<organism evidence="2 3">
    <name type="scientific">Oryctolagus cuniculus</name>
    <name type="common">Rabbit</name>
    <dbReference type="NCBI Taxonomy" id="9986"/>
    <lineage>
        <taxon>Eukaryota</taxon>
        <taxon>Metazoa</taxon>
        <taxon>Chordata</taxon>
        <taxon>Craniata</taxon>
        <taxon>Vertebrata</taxon>
        <taxon>Euteleostomi</taxon>
        <taxon>Mammalia</taxon>
        <taxon>Eutheria</taxon>
        <taxon>Euarchontoglires</taxon>
        <taxon>Glires</taxon>
        <taxon>Lagomorpha</taxon>
        <taxon>Leporidae</taxon>
        <taxon>Oryctolagus</taxon>
    </lineage>
</organism>
<evidence type="ECO:0000313" key="2">
    <source>
        <dbReference type="Ensembl" id="ENSOCUP00000035899.1"/>
    </source>
</evidence>
<evidence type="ECO:0000313" key="3">
    <source>
        <dbReference type="Proteomes" id="UP000001811"/>
    </source>
</evidence>
<dbReference type="InParanoid" id="A0A5F9CRB9"/>
<dbReference type="PANTHER" id="PTHR15562">
    <property type="entry name" value="TP53-TARGET GENE 5 PROTEIN"/>
    <property type="match status" value="1"/>
</dbReference>
<reference evidence="2" key="3">
    <citation type="submission" date="2025-09" db="UniProtKB">
        <authorList>
            <consortium name="Ensembl"/>
        </authorList>
    </citation>
    <scope>IDENTIFICATION</scope>
    <source>
        <strain evidence="2">Thorbecke</strain>
    </source>
</reference>
<feature type="region of interest" description="Disordered" evidence="1">
    <location>
        <begin position="112"/>
        <end position="185"/>
    </location>
</feature>
<dbReference type="Pfam" id="PF15331">
    <property type="entry name" value="TP53IP5"/>
    <property type="match status" value="1"/>
</dbReference>
<reference evidence="2 3" key="1">
    <citation type="journal article" date="2011" name="Nature">
        <title>A high-resolution map of human evolutionary constraint using 29 mammals.</title>
        <authorList>
            <person name="Lindblad-Toh K."/>
            <person name="Garber M."/>
            <person name="Zuk O."/>
            <person name="Lin M.F."/>
            <person name="Parker B.J."/>
            <person name="Washietl S."/>
            <person name="Kheradpour P."/>
            <person name="Ernst J."/>
            <person name="Jordan G."/>
            <person name="Mauceli E."/>
            <person name="Ward L.D."/>
            <person name="Lowe C.B."/>
            <person name="Holloway A.K."/>
            <person name="Clamp M."/>
            <person name="Gnerre S."/>
            <person name="Alfoldi J."/>
            <person name="Beal K."/>
            <person name="Chang J."/>
            <person name="Clawson H."/>
            <person name="Cuff J."/>
            <person name="Di Palma F."/>
            <person name="Fitzgerald S."/>
            <person name="Flicek P."/>
            <person name="Guttman M."/>
            <person name="Hubisz M.J."/>
            <person name="Jaffe D.B."/>
            <person name="Jungreis I."/>
            <person name="Kent W.J."/>
            <person name="Kostka D."/>
            <person name="Lara M."/>
            <person name="Martins A.L."/>
            <person name="Massingham T."/>
            <person name="Moltke I."/>
            <person name="Raney B.J."/>
            <person name="Rasmussen M.D."/>
            <person name="Robinson J."/>
            <person name="Stark A."/>
            <person name="Vilella A.J."/>
            <person name="Wen J."/>
            <person name="Xie X."/>
            <person name="Zody M.C."/>
            <person name="Baldwin J."/>
            <person name="Bloom T."/>
            <person name="Chin C.W."/>
            <person name="Heiman D."/>
            <person name="Nicol R."/>
            <person name="Nusbaum C."/>
            <person name="Young S."/>
            <person name="Wilkinson J."/>
            <person name="Worley K.C."/>
            <person name="Kovar C.L."/>
            <person name="Muzny D.M."/>
            <person name="Gibbs R.A."/>
            <person name="Cree A."/>
            <person name="Dihn H.H."/>
            <person name="Fowler G."/>
            <person name="Jhangiani S."/>
            <person name="Joshi V."/>
            <person name="Lee S."/>
            <person name="Lewis L.R."/>
            <person name="Nazareth L.V."/>
            <person name="Okwuonu G."/>
            <person name="Santibanez J."/>
            <person name="Warren W.C."/>
            <person name="Mardis E.R."/>
            <person name="Weinstock G.M."/>
            <person name="Wilson R.K."/>
            <person name="Delehaunty K."/>
            <person name="Dooling D."/>
            <person name="Fronik C."/>
            <person name="Fulton L."/>
            <person name="Fulton B."/>
            <person name="Graves T."/>
            <person name="Minx P."/>
            <person name="Sodergren E."/>
            <person name="Birney E."/>
            <person name="Margulies E.H."/>
            <person name="Herrero J."/>
            <person name="Green E.D."/>
            <person name="Haussler D."/>
            <person name="Siepel A."/>
            <person name="Goldman N."/>
            <person name="Pollard K.S."/>
            <person name="Pedersen J.S."/>
            <person name="Lander E.S."/>
            <person name="Kellis M."/>
        </authorList>
    </citation>
    <scope>NUCLEOTIDE SEQUENCE [LARGE SCALE GENOMIC DNA]</scope>
    <source>
        <strain evidence="3">Thorbecke</strain>
    </source>
</reference>
<dbReference type="InterPro" id="IPR029290">
    <property type="entry name" value="TP53TG5"/>
</dbReference>
<protein>
    <recommendedName>
        <fullName evidence="4">TP53 target 5</fullName>
    </recommendedName>
</protein>
<dbReference type="STRING" id="9986.ENSOCUP00000035899"/>
<dbReference type="FunCoup" id="A0A5F9CRB9">
    <property type="interactions" value="27"/>
</dbReference>
<keyword evidence="3" id="KW-1185">Reference proteome</keyword>
<proteinExistence type="predicted"/>
<dbReference type="AlphaFoldDB" id="A0A5F9CRB9"/>
<evidence type="ECO:0008006" key="4">
    <source>
        <dbReference type="Google" id="ProtNLM"/>
    </source>
</evidence>
<name>A0A5F9CRB9_RABIT</name>
<dbReference type="Ensembl" id="ENSOCUT00000039653.1">
    <property type="protein sequence ID" value="ENSOCUP00000035899.1"/>
    <property type="gene ID" value="ENSOCUG00000009104.4"/>
</dbReference>
<evidence type="ECO:0000256" key="1">
    <source>
        <dbReference type="SAM" id="MobiDB-lite"/>
    </source>
</evidence>